<evidence type="ECO:0000313" key="5">
    <source>
        <dbReference type="Proteomes" id="UP000534306"/>
    </source>
</evidence>
<dbReference type="Proteomes" id="UP000534306">
    <property type="component" value="Unassembled WGS sequence"/>
</dbReference>
<organism evidence="4 5">
    <name type="scientific">Kribbella sandramycini</name>
    <dbReference type="NCBI Taxonomy" id="60450"/>
    <lineage>
        <taxon>Bacteria</taxon>
        <taxon>Bacillati</taxon>
        <taxon>Actinomycetota</taxon>
        <taxon>Actinomycetes</taxon>
        <taxon>Propionibacteriales</taxon>
        <taxon>Kribbellaceae</taxon>
        <taxon>Kribbella</taxon>
    </lineage>
</organism>
<feature type="region of interest" description="Disordered" evidence="1">
    <location>
        <begin position="1"/>
        <end position="38"/>
    </location>
</feature>
<feature type="compositionally biased region" description="Gly residues" evidence="1">
    <location>
        <begin position="24"/>
        <end position="35"/>
    </location>
</feature>
<sequence length="424" mass="44586">MAETRTETTTRTSRLADQPADRTVGGGGEPAGGFGAELRRSRQAAGLSLRRLAGRVGYDHSYLSQVERGQRPGSADLARRCDRELGTADRLATAFASSPARSRAKPAPAPRPGGAPDLMQATWEWVAGSLAGLVEPVPFPDRRTIPPARLLPELLSELRRVDPSASGSEPHAAELCALIAETLTDLGRATETQRWWRAARSLAAASGAGRLEGLMLVREAISGLVEQRPPAALLELTAAALTLADPARPELLLRAHAVQAELLVAMGRPAAAHLSLQAALRAGSALPSATTDEHAPSDALAVEGRACVALGYWDAGCLFLQRALTLCPAGWLAEQAGLQMSIAECLALSGDGAAALAQAMRSLVELPDEWHTASLYAAAERVLSTVRTQEPQLTAVWSLHALLERRAYQGRSVGVSSSPGGGWG</sequence>
<dbReference type="InterPro" id="IPR001387">
    <property type="entry name" value="Cro/C1-type_HTH"/>
</dbReference>
<evidence type="ECO:0000313" key="4">
    <source>
        <dbReference type="EMBL" id="NOL43406.1"/>
    </source>
</evidence>
<dbReference type="RefSeq" id="WP_171676387.1">
    <property type="nucleotide sequence ID" value="NZ_BAAAGT010000015.1"/>
</dbReference>
<dbReference type="Proteomes" id="UP000553957">
    <property type="component" value="Unassembled WGS sequence"/>
</dbReference>
<evidence type="ECO:0000259" key="2">
    <source>
        <dbReference type="PROSITE" id="PS50943"/>
    </source>
</evidence>
<dbReference type="InterPro" id="IPR010982">
    <property type="entry name" value="Lambda_DNA-bd_dom_sf"/>
</dbReference>
<reference evidence="4 5" key="1">
    <citation type="submission" date="2020-05" db="EMBL/GenBank/DDBJ databases">
        <title>Genome sequence of Kribbella sandramycini ATCC 39419.</title>
        <authorList>
            <person name="Maclea K.S."/>
            <person name="Fair J.L."/>
        </authorList>
    </citation>
    <scope>NUCLEOTIDE SEQUENCE [LARGE SCALE GENOMIC DNA]</scope>
    <source>
        <strain evidence="4 5">ATCC 39419</strain>
    </source>
</reference>
<name>A0A7Y4L4R0_9ACTN</name>
<evidence type="ECO:0000313" key="6">
    <source>
        <dbReference type="Proteomes" id="UP000553957"/>
    </source>
</evidence>
<comment type="caution">
    <text evidence="4">The sequence shown here is derived from an EMBL/GenBank/DDBJ whole genome shotgun (WGS) entry which is preliminary data.</text>
</comment>
<dbReference type="Pfam" id="PF13560">
    <property type="entry name" value="HTH_31"/>
    <property type="match status" value="1"/>
</dbReference>
<dbReference type="Gene3D" id="1.10.260.40">
    <property type="entry name" value="lambda repressor-like DNA-binding domains"/>
    <property type="match status" value="1"/>
</dbReference>
<dbReference type="GO" id="GO:0003677">
    <property type="term" value="F:DNA binding"/>
    <property type="evidence" value="ECO:0007669"/>
    <property type="project" value="InterPro"/>
</dbReference>
<feature type="domain" description="HTH cro/C1-type" evidence="2">
    <location>
        <begin position="38"/>
        <end position="91"/>
    </location>
</feature>
<keyword evidence="5" id="KW-1185">Reference proteome</keyword>
<gene>
    <name evidence="3" type="ORF">HNR71_006824</name>
    <name evidence="4" type="ORF">HPO96_24485</name>
</gene>
<reference evidence="3 6" key="2">
    <citation type="submission" date="2020-08" db="EMBL/GenBank/DDBJ databases">
        <title>Sequencing the genomes of 1000 actinobacteria strains.</title>
        <authorList>
            <person name="Klenk H.-P."/>
        </authorList>
    </citation>
    <scope>NUCLEOTIDE SEQUENCE [LARGE SCALE GENOMIC DNA]</scope>
    <source>
        <strain evidence="3 6">DSM 15626</strain>
    </source>
</reference>
<dbReference type="EMBL" id="JABJRC010000006">
    <property type="protein sequence ID" value="NOL43406.1"/>
    <property type="molecule type" value="Genomic_DNA"/>
</dbReference>
<feature type="region of interest" description="Disordered" evidence="1">
    <location>
        <begin position="92"/>
        <end position="116"/>
    </location>
</feature>
<proteinExistence type="predicted"/>
<dbReference type="PROSITE" id="PS50943">
    <property type="entry name" value="HTH_CROC1"/>
    <property type="match status" value="1"/>
</dbReference>
<dbReference type="AlphaFoldDB" id="A0A7Y4L4R0"/>
<dbReference type="EMBL" id="JACHKF010000001">
    <property type="protein sequence ID" value="MBB6571187.1"/>
    <property type="molecule type" value="Genomic_DNA"/>
</dbReference>
<dbReference type="SMART" id="SM00530">
    <property type="entry name" value="HTH_XRE"/>
    <property type="match status" value="1"/>
</dbReference>
<evidence type="ECO:0000256" key="1">
    <source>
        <dbReference type="SAM" id="MobiDB-lite"/>
    </source>
</evidence>
<evidence type="ECO:0000313" key="3">
    <source>
        <dbReference type="EMBL" id="MBB6571187.1"/>
    </source>
</evidence>
<dbReference type="CDD" id="cd00093">
    <property type="entry name" value="HTH_XRE"/>
    <property type="match status" value="1"/>
</dbReference>
<accession>A0A7Y4L4R0</accession>
<protein>
    <submittedName>
        <fullName evidence="4">Helix-turn-helix transcriptional regulator</fullName>
    </submittedName>
    <submittedName>
        <fullName evidence="3">Transcriptional regulator with XRE-family HTH domain</fullName>
    </submittedName>
</protein>
<dbReference type="SUPFAM" id="SSF47413">
    <property type="entry name" value="lambda repressor-like DNA-binding domains"/>
    <property type="match status" value="1"/>
</dbReference>